<proteinExistence type="predicted"/>
<name>A0A147BE45_IXORI</name>
<evidence type="ECO:0000313" key="1">
    <source>
        <dbReference type="EMBL" id="JAR89036.1"/>
    </source>
</evidence>
<reference evidence="1" key="1">
    <citation type="journal article" date="2018" name="PLoS Negl. Trop. Dis.">
        <title>Sialome diversity of ticks revealed by RNAseq of single tick salivary glands.</title>
        <authorList>
            <person name="Perner J."/>
            <person name="Kropackova S."/>
            <person name="Kopacek P."/>
            <person name="Ribeiro J.M."/>
        </authorList>
    </citation>
    <scope>NUCLEOTIDE SEQUENCE</scope>
    <source>
        <strain evidence="1">Siblings of single egg batch collected in Ceske Budejovice</strain>
        <tissue evidence="1">Salivary glands</tissue>
    </source>
</reference>
<dbReference type="EMBL" id="GEGO01006368">
    <property type="protein sequence ID" value="JAR89036.1"/>
    <property type="molecule type" value="Transcribed_RNA"/>
</dbReference>
<dbReference type="AlphaFoldDB" id="A0A147BE45"/>
<sequence length="321" mass="35048">MSAPAAPASPRGRPLVLGQLLLQGLHASAKGLPVQRAQDLLVLLERRRLSSSQSVHEGCPVPCPATPCGGYPSRPLLALALALVLRRSVLFRRVLFPPLDLLADLAEQVQRSSRRQLVLLNQLAHLIRRAPLRNLPPEGLVDLRDVRDHGQLVRNRAVHHLLTSHHGRDAVLPLQDVERPLVVCSDVVSRKLVEVDEVGTIPVQDGAQCKAVLPGGSHVLYLDSTVQRHLPLTPGQQGVRVDDRLSPPPLLLHLGEGAWPRRRQADLRVGATQGAHLGGQHSLQVQVWVARARVQAVLPQVLAQVLGRCLRQQPVDGLPLR</sequence>
<protein>
    <submittedName>
        <fullName evidence="1">Putative secreted protein</fullName>
    </submittedName>
</protein>
<accession>A0A147BE45</accession>
<organism evidence="1">
    <name type="scientific">Ixodes ricinus</name>
    <name type="common">Common tick</name>
    <name type="synonym">Acarus ricinus</name>
    <dbReference type="NCBI Taxonomy" id="34613"/>
    <lineage>
        <taxon>Eukaryota</taxon>
        <taxon>Metazoa</taxon>
        <taxon>Ecdysozoa</taxon>
        <taxon>Arthropoda</taxon>
        <taxon>Chelicerata</taxon>
        <taxon>Arachnida</taxon>
        <taxon>Acari</taxon>
        <taxon>Parasitiformes</taxon>
        <taxon>Ixodida</taxon>
        <taxon>Ixodoidea</taxon>
        <taxon>Ixodidae</taxon>
        <taxon>Ixodinae</taxon>
        <taxon>Ixodes</taxon>
    </lineage>
</organism>